<evidence type="ECO:0000313" key="8">
    <source>
        <dbReference type="Proteomes" id="UP000799444"/>
    </source>
</evidence>
<dbReference type="Proteomes" id="UP000799444">
    <property type="component" value="Unassembled WGS sequence"/>
</dbReference>
<feature type="domain" description="Peptidase A1" evidence="6">
    <location>
        <begin position="64"/>
        <end position="408"/>
    </location>
</feature>
<accession>A0A9P4V470</accession>
<keyword evidence="4" id="KW-1015">Disulfide bond</keyword>
<evidence type="ECO:0000256" key="1">
    <source>
        <dbReference type="ARBA" id="ARBA00007447"/>
    </source>
</evidence>
<evidence type="ECO:0000256" key="2">
    <source>
        <dbReference type="ARBA" id="ARBA00022750"/>
    </source>
</evidence>
<evidence type="ECO:0000256" key="5">
    <source>
        <dbReference type="RuleBase" id="RU000454"/>
    </source>
</evidence>
<dbReference type="PANTHER" id="PTHR47966">
    <property type="entry name" value="BETA-SITE APP-CLEAVING ENZYME, ISOFORM A-RELATED"/>
    <property type="match status" value="1"/>
</dbReference>
<keyword evidence="8" id="KW-1185">Reference proteome</keyword>
<evidence type="ECO:0000256" key="4">
    <source>
        <dbReference type="PIRSR" id="PIRSR601461-2"/>
    </source>
</evidence>
<sequence>MVDESGNVLPEALRIFNNTLKKYNSGAYITSIPGLEEKLQKRQTAVPLTDQCSEGEGVGNDILYYGSMNVRGKPFTIQFDTGSSDFFLPGPKCTSAQGCPGTSRYDEGGKDLGNTTTVTYGSGAIKGENFLDTVTVGNLSATNVNIISLTNAEGFNSSESDGLMGMAFSTLANSRQPTFVEQLIAEKKIPSKEFCYHLGRCSTGTHAQSELSIGSHNPAKYTGNLLTVPVVSKDYWRVAVDGYQVNSAAVPISAQAAIDTGTTAIIASTAYAAPIGEALGGIPLQLGGSANFPIIAYAFPCANAQNTTISFTFAGEPLAIHPNDLVLGTIELGFAELLNIAPLTARVKAAQADPAQTLCVGSVLQADIGLTMDPPVTNFHIIGDTFLKNWYSCYSYDAVDGKPAVLFGKSV</sequence>
<dbReference type="InterPro" id="IPR033121">
    <property type="entry name" value="PEPTIDASE_A1"/>
</dbReference>
<name>A0A9P4V470_9PLEO</name>
<protein>
    <submittedName>
        <fullName evidence="7">Acid protease</fullName>
    </submittedName>
</protein>
<organism evidence="7 8">
    <name type="scientific">Polyplosphaeria fusca</name>
    <dbReference type="NCBI Taxonomy" id="682080"/>
    <lineage>
        <taxon>Eukaryota</taxon>
        <taxon>Fungi</taxon>
        <taxon>Dikarya</taxon>
        <taxon>Ascomycota</taxon>
        <taxon>Pezizomycotina</taxon>
        <taxon>Dothideomycetes</taxon>
        <taxon>Pleosporomycetidae</taxon>
        <taxon>Pleosporales</taxon>
        <taxon>Tetraplosphaeriaceae</taxon>
        <taxon>Polyplosphaeria</taxon>
    </lineage>
</organism>
<dbReference type="PROSITE" id="PS51767">
    <property type="entry name" value="PEPTIDASE_A1"/>
    <property type="match status" value="1"/>
</dbReference>
<dbReference type="OrthoDB" id="660550at2759"/>
<feature type="active site" evidence="3">
    <location>
        <position position="259"/>
    </location>
</feature>
<dbReference type="PRINTS" id="PR00792">
    <property type="entry name" value="PEPSIN"/>
</dbReference>
<comment type="similarity">
    <text evidence="1 5">Belongs to the peptidase A1 family.</text>
</comment>
<proteinExistence type="inferred from homology"/>
<dbReference type="EMBL" id="ML996105">
    <property type="protein sequence ID" value="KAF2739257.1"/>
    <property type="molecule type" value="Genomic_DNA"/>
</dbReference>
<keyword evidence="5" id="KW-0378">Hydrolase</keyword>
<dbReference type="Gene3D" id="2.40.70.10">
    <property type="entry name" value="Acid Proteases"/>
    <property type="match status" value="2"/>
</dbReference>
<dbReference type="InterPro" id="IPR001969">
    <property type="entry name" value="Aspartic_peptidase_AS"/>
</dbReference>
<dbReference type="InterPro" id="IPR001461">
    <property type="entry name" value="Aspartic_peptidase_A1"/>
</dbReference>
<dbReference type="PROSITE" id="PS00141">
    <property type="entry name" value="ASP_PROTEASE"/>
    <property type="match status" value="1"/>
</dbReference>
<keyword evidence="2 5" id="KW-0064">Aspartyl protease</keyword>
<dbReference type="SUPFAM" id="SSF50630">
    <property type="entry name" value="Acid proteases"/>
    <property type="match status" value="1"/>
</dbReference>
<keyword evidence="5 7" id="KW-0645">Protease</keyword>
<dbReference type="InterPro" id="IPR034164">
    <property type="entry name" value="Pepsin-like_dom"/>
</dbReference>
<feature type="disulfide bond" evidence="4">
    <location>
        <begin position="93"/>
        <end position="99"/>
    </location>
</feature>
<gene>
    <name evidence="7" type="ORF">EJ04DRAFT_560046</name>
</gene>
<evidence type="ECO:0000256" key="3">
    <source>
        <dbReference type="PIRSR" id="PIRSR601461-1"/>
    </source>
</evidence>
<evidence type="ECO:0000313" key="7">
    <source>
        <dbReference type="EMBL" id="KAF2739257.1"/>
    </source>
</evidence>
<evidence type="ECO:0000259" key="6">
    <source>
        <dbReference type="PROSITE" id="PS51767"/>
    </source>
</evidence>
<dbReference type="AlphaFoldDB" id="A0A9P4V470"/>
<comment type="caution">
    <text evidence="7">The sequence shown here is derived from an EMBL/GenBank/DDBJ whole genome shotgun (WGS) entry which is preliminary data.</text>
</comment>
<dbReference type="InterPro" id="IPR021109">
    <property type="entry name" value="Peptidase_aspartic_dom_sf"/>
</dbReference>
<dbReference type="GO" id="GO:0006508">
    <property type="term" value="P:proteolysis"/>
    <property type="evidence" value="ECO:0007669"/>
    <property type="project" value="UniProtKB-KW"/>
</dbReference>
<dbReference type="PANTHER" id="PTHR47966:SF57">
    <property type="entry name" value="PEPTIDASE A1 DOMAIN-CONTAINING PROTEIN"/>
    <property type="match status" value="1"/>
</dbReference>
<dbReference type="CDD" id="cd05471">
    <property type="entry name" value="pepsin_like"/>
    <property type="match status" value="1"/>
</dbReference>
<reference evidence="7" key="1">
    <citation type="journal article" date="2020" name="Stud. Mycol.">
        <title>101 Dothideomycetes genomes: a test case for predicting lifestyles and emergence of pathogens.</title>
        <authorList>
            <person name="Haridas S."/>
            <person name="Albert R."/>
            <person name="Binder M."/>
            <person name="Bloem J."/>
            <person name="Labutti K."/>
            <person name="Salamov A."/>
            <person name="Andreopoulos B."/>
            <person name="Baker S."/>
            <person name="Barry K."/>
            <person name="Bills G."/>
            <person name="Bluhm B."/>
            <person name="Cannon C."/>
            <person name="Castanera R."/>
            <person name="Culley D."/>
            <person name="Daum C."/>
            <person name="Ezra D."/>
            <person name="Gonzalez J."/>
            <person name="Henrissat B."/>
            <person name="Kuo A."/>
            <person name="Liang C."/>
            <person name="Lipzen A."/>
            <person name="Lutzoni F."/>
            <person name="Magnuson J."/>
            <person name="Mondo S."/>
            <person name="Nolan M."/>
            <person name="Ohm R."/>
            <person name="Pangilinan J."/>
            <person name="Park H.-J."/>
            <person name="Ramirez L."/>
            <person name="Alfaro M."/>
            <person name="Sun H."/>
            <person name="Tritt A."/>
            <person name="Yoshinaga Y."/>
            <person name="Zwiers L.-H."/>
            <person name="Turgeon B."/>
            <person name="Goodwin S."/>
            <person name="Spatafora J."/>
            <person name="Crous P."/>
            <person name="Grigoriev I."/>
        </authorList>
    </citation>
    <scope>NUCLEOTIDE SEQUENCE</scope>
    <source>
        <strain evidence="7">CBS 125425</strain>
    </source>
</reference>
<feature type="active site" evidence="3">
    <location>
        <position position="80"/>
    </location>
</feature>
<dbReference type="Pfam" id="PF00026">
    <property type="entry name" value="Asp"/>
    <property type="match status" value="1"/>
</dbReference>
<dbReference type="GO" id="GO:0004190">
    <property type="term" value="F:aspartic-type endopeptidase activity"/>
    <property type="evidence" value="ECO:0007669"/>
    <property type="project" value="UniProtKB-KW"/>
</dbReference>